<dbReference type="GO" id="GO:0045944">
    <property type="term" value="P:positive regulation of transcription by RNA polymerase II"/>
    <property type="evidence" value="ECO:0007669"/>
    <property type="project" value="UniProtKB-ARBA"/>
</dbReference>
<accession>A0A9C6XTN3</accession>
<feature type="domain" description="PAS" evidence="11">
    <location>
        <begin position="94"/>
        <end position="159"/>
    </location>
</feature>
<dbReference type="InterPro" id="IPR013767">
    <property type="entry name" value="PAS_fold"/>
</dbReference>
<dbReference type="InterPro" id="IPR036638">
    <property type="entry name" value="HLH_DNA-bd_sf"/>
</dbReference>
<feature type="compositionally biased region" description="Basic and acidic residues" evidence="10">
    <location>
        <begin position="19"/>
        <end position="32"/>
    </location>
</feature>
<dbReference type="OrthoDB" id="6021714at2759"/>
<keyword evidence="9" id="KW-0379">Hydroxylation</keyword>
<evidence type="ECO:0000313" key="14">
    <source>
        <dbReference type="RefSeq" id="XP_052130605.1"/>
    </source>
</evidence>
<dbReference type="InterPro" id="IPR000014">
    <property type="entry name" value="PAS"/>
</dbReference>
<keyword evidence="7" id="KW-0804">Transcription</keyword>
<keyword evidence="8" id="KW-0539">Nucleus</keyword>
<dbReference type="PRINTS" id="PR00785">
    <property type="entry name" value="NCTRNSLOCATR"/>
</dbReference>
<feature type="compositionally biased region" description="Low complexity" evidence="10">
    <location>
        <begin position="517"/>
        <end position="541"/>
    </location>
</feature>
<evidence type="ECO:0000256" key="6">
    <source>
        <dbReference type="ARBA" id="ARBA00023159"/>
    </source>
</evidence>
<gene>
    <name evidence="14" type="primary">LOC113204616</name>
</gene>
<dbReference type="Pfam" id="PF23171">
    <property type="entry name" value="bHLH_HIF1A"/>
    <property type="match status" value="1"/>
</dbReference>
<protein>
    <submittedName>
        <fullName evidence="14">Hypoxia-inducible factor 3-alpha</fullName>
    </submittedName>
</protein>
<evidence type="ECO:0000256" key="9">
    <source>
        <dbReference type="ARBA" id="ARBA00023278"/>
    </source>
</evidence>
<dbReference type="GO" id="GO:0000977">
    <property type="term" value="F:RNA polymerase II transcription regulatory region sequence-specific DNA binding"/>
    <property type="evidence" value="ECO:0007669"/>
    <property type="project" value="TreeGrafter"/>
</dbReference>
<evidence type="ECO:0000256" key="2">
    <source>
        <dbReference type="ARBA" id="ARBA00022737"/>
    </source>
</evidence>
<feature type="domain" description="PAS" evidence="11">
    <location>
        <begin position="261"/>
        <end position="312"/>
    </location>
</feature>
<evidence type="ECO:0000256" key="10">
    <source>
        <dbReference type="SAM" id="MobiDB-lite"/>
    </source>
</evidence>
<dbReference type="PANTHER" id="PTHR23043:SF17">
    <property type="entry name" value="PROTEIN SIMILAR"/>
    <property type="match status" value="1"/>
</dbReference>
<evidence type="ECO:0000313" key="13">
    <source>
        <dbReference type="Proteomes" id="UP000504606"/>
    </source>
</evidence>
<dbReference type="Pfam" id="PF14598">
    <property type="entry name" value="PAS_11"/>
    <property type="match status" value="1"/>
</dbReference>
<feature type="compositionally biased region" description="Low complexity" evidence="10">
    <location>
        <begin position="739"/>
        <end position="777"/>
    </location>
</feature>
<dbReference type="Pfam" id="PF08778">
    <property type="entry name" value="HIF-1a_CTAD"/>
    <property type="match status" value="1"/>
</dbReference>
<evidence type="ECO:0000256" key="3">
    <source>
        <dbReference type="ARBA" id="ARBA00022843"/>
    </source>
</evidence>
<dbReference type="InterPro" id="IPR001067">
    <property type="entry name" value="Nuc_translocat"/>
</dbReference>
<dbReference type="InterPro" id="IPR035965">
    <property type="entry name" value="PAS-like_dom_sf"/>
</dbReference>
<dbReference type="SMART" id="SM00091">
    <property type="entry name" value="PAS"/>
    <property type="match status" value="2"/>
</dbReference>
<proteinExistence type="predicted"/>
<dbReference type="PROSITE" id="PS50888">
    <property type="entry name" value="BHLH"/>
    <property type="match status" value="1"/>
</dbReference>
<dbReference type="GO" id="GO:0005634">
    <property type="term" value="C:nucleus"/>
    <property type="evidence" value="ECO:0007669"/>
    <property type="project" value="UniProtKB-SubCell"/>
</dbReference>
<evidence type="ECO:0000259" key="12">
    <source>
        <dbReference type="PROSITE" id="PS50888"/>
    </source>
</evidence>
<organism evidence="13 14">
    <name type="scientific">Frankliniella occidentalis</name>
    <name type="common">Western flower thrips</name>
    <name type="synonym">Euthrips occidentalis</name>
    <dbReference type="NCBI Taxonomy" id="133901"/>
    <lineage>
        <taxon>Eukaryota</taxon>
        <taxon>Metazoa</taxon>
        <taxon>Ecdysozoa</taxon>
        <taxon>Arthropoda</taxon>
        <taxon>Hexapoda</taxon>
        <taxon>Insecta</taxon>
        <taxon>Pterygota</taxon>
        <taxon>Neoptera</taxon>
        <taxon>Paraneoptera</taxon>
        <taxon>Thysanoptera</taxon>
        <taxon>Terebrantia</taxon>
        <taxon>Thripoidea</taxon>
        <taxon>Thripidae</taxon>
        <taxon>Frankliniella</taxon>
    </lineage>
</organism>
<dbReference type="PROSITE" id="PS50112">
    <property type="entry name" value="PAS"/>
    <property type="match status" value="2"/>
</dbReference>
<dbReference type="Proteomes" id="UP000504606">
    <property type="component" value="Unplaced"/>
</dbReference>
<dbReference type="SMART" id="SM00353">
    <property type="entry name" value="HLH"/>
    <property type="match status" value="1"/>
</dbReference>
<keyword evidence="3" id="KW-0832">Ubl conjugation</keyword>
<evidence type="ECO:0000256" key="1">
    <source>
        <dbReference type="ARBA" id="ARBA00004123"/>
    </source>
</evidence>
<evidence type="ECO:0000256" key="4">
    <source>
        <dbReference type="ARBA" id="ARBA00023015"/>
    </source>
</evidence>
<dbReference type="GO" id="GO:0046983">
    <property type="term" value="F:protein dimerization activity"/>
    <property type="evidence" value="ECO:0007669"/>
    <property type="project" value="InterPro"/>
</dbReference>
<dbReference type="GO" id="GO:0071456">
    <property type="term" value="P:cellular response to hypoxia"/>
    <property type="evidence" value="ECO:0007669"/>
    <property type="project" value="TreeGrafter"/>
</dbReference>
<dbReference type="RefSeq" id="XP_052130605.1">
    <property type="nucleotide sequence ID" value="XM_052274645.1"/>
</dbReference>
<dbReference type="Pfam" id="PF00989">
    <property type="entry name" value="PAS"/>
    <property type="match status" value="1"/>
</dbReference>
<evidence type="ECO:0000256" key="7">
    <source>
        <dbReference type="ARBA" id="ARBA00023163"/>
    </source>
</evidence>
<evidence type="ECO:0000256" key="5">
    <source>
        <dbReference type="ARBA" id="ARBA00023125"/>
    </source>
</evidence>
<name>A0A9C6XTN3_FRAOC</name>
<reference evidence="14" key="1">
    <citation type="submission" date="2025-08" db="UniProtKB">
        <authorList>
            <consortium name="RefSeq"/>
        </authorList>
    </citation>
    <scope>IDENTIFICATION</scope>
    <source>
        <tissue evidence="14">Whole organism</tissue>
    </source>
</reference>
<dbReference type="CDD" id="cd11433">
    <property type="entry name" value="bHLH-PAS_HIF"/>
    <property type="match status" value="1"/>
</dbReference>
<evidence type="ECO:0000256" key="8">
    <source>
        <dbReference type="ARBA" id="ARBA00023242"/>
    </source>
</evidence>
<dbReference type="PANTHER" id="PTHR23043">
    <property type="entry name" value="HYPOXIA-INDUCIBLE FACTOR 1 ALPHA"/>
    <property type="match status" value="1"/>
</dbReference>
<dbReference type="GO" id="GO:0005737">
    <property type="term" value="C:cytoplasm"/>
    <property type="evidence" value="ECO:0007669"/>
    <property type="project" value="InterPro"/>
</dbReference>
<dbReference type="GO" id="GO:0000981">
    <property type="term" value="F:DNA-binding transcription factor activity, RNA polymerase II-specific"/>
    <property type="evidence" value="ECO:0007669"/>
    <property type="project" value="TreeGrafter"/>
</dbReference>
<dbReference type="GeneID" id="113204616"/>
<feature type="region of interest" description="Disordered" evidence="10">
    <location>
        <begin position="1"/>
        <end position="32"/>
    </location>
</feature>
<evidence type="ECO:0000259" key="11">
    <source>
        <dbReference type="PROSITE" id="PS50112"/>
    </source>
</evidence>
<dbReference type="AlphaFoldDB" id="A0A9C6XTN3"/>
<dbReference type="GO" id="GO:0005667">
    <property type="term" value="C:transcription regulator complex"/>
    <property type="evidence" value="ECO:0007669"/>
    <property type="project" value="InterPro"/>
</dbReference>
<keyword evidence="4" id="KW-0805">Transcription regulation</keyword>
<dbReference type="NCBIfam" id="TIGR00229">
    <property type="entry name" value="sensory_box"/>
    <property type="match status" value="1"/>
</dbReference>
<dbReference type="FunFam" id="3.30.450.20:FF:000015">
    <property type="entry name" value="Hypoxia-inducible factor 1-alpha isoform 1"/>
    <property type="match status" value="1"/>
</dbReference>
<dbReference type="KEGG" id="foc:113204616"/>
<feature type="region of interest" description="Disordered" evidence="10">
    <location>
        <begin position="739"/>
        <end position="792"/>
    </location>
</feature>
<keyword evidence="5" id="KW-0238">DNA-binding</keyword>
<dbReference type="CDD" id="cd00130">
    <property type="entry name" value="PAS"/>
    <property type="match status" value="2"/>
</dbReference>
<comment type="subcellular location">
    <subcellularLocation>
        <location evidence="1">Nucleus</location>
    </subcellularLocation>
</comment>
<dbReference type="SUPFAM" id="SSF55785">
    <property type="entry name" value="PYP-like sensor domain (PAS domain)"/>
    <property type="match status" value="2"/>
</dbReference>
<dbReference type="Gene3D" id="3.30.450.20">
    <property type="entry name" value="PAS domain"/>
    <property type="match status" value="2"/>
</dbReference>
<feature type="compositionally biased region" description="Basic residues" evidence="10">
    <location>
        <begin position="1"/>
        <end position="18"/>
    </location>
</feature>
<dbReference type="InterPro" id="IPR014887">
    <property type="entry name" value="HIF-1_CTAD"/>
</dbReference>
<dbReference type="InterPro" id="IPR011598">
    <property type="entry name" value="bHLH_dom"/>
</dbReference>
<feature type="region of interest" description="Disordered" evidence="10">
    <location>
        <begin position="203"/>
        <end position="227"/>
    </location>
</feature>
<keyword evidence="2" id="KW-0677">Repeat</keyword>
<feature type="region of interest" description="Disordered" evidence="10">
    <location>
        <begin position="827"/>
        <end position="860"/>
    </location>
</feature>
<feature type="region of interest" description="Disordered" evidence="10">
    <location>
        <begin position="517"/>
        <end position="542"/>
    </location>
</feature>
<feature type="compositionally biased region" description="Polar residues" evidence="10">
    <location>
        <begin position="778"/>
        <end position="792"/>
    </location>
</feature>
<feature type="domain" description="BHLH" evidence="12">
    <location>
        <begin position="19"/>
        <end position="72"/>
    </location>
</feature>
<sequence length="1054" mass="112652">MLGKKSSKPRKERRRNTEKRKEKSRDAARFRRSRETEIFTDLSDALPLSPGAVAHLDKASIMRLAICYLKVRSLIHMVPEQVTPKADIMNDPLVMSAMEGFLLVLSADGDMVFLSENVHEYLGLNQLDLMGHSIYEFSHPCDHDEIKEILSEKSVVNGGQRSVIPRSSFLRMKCTLTSKGRNVNLKSASYKVIHYTGHMLTGPARVKEESDSDSASSSGDSGLGHGRVSSENCLVAIGEPIPHPSNIEIPLDKQTFLSKHSLDMRFTYADDKIGEFLGYDPSDLVGKSMYEFHHAMDSEVVEKGFKSLFSKGQCQTGRFRFLACRGGYVWVVTQATLLYGAKGNKPQSVVCVHFVTSGIEERDEIFSSSQLSTPSVVEAAPAACAAPAPAPLPAAAPAPATALTRPQSVTASLFKSVPQVLVEPPDSPAPPADIRVNQYIRPESAAGAASFTLSPSISPSLSPALSPALSQVLSPALSQVLSPDFSPNLSPALSPSQPDPPLLRPISATSRIFASSPSSATSTSALSPAPASPSSSASSPTVFLRPQAATTKIFAPRTEDMNKGFLIFSEDEGLTMLKDEPEDLTHLAPTAGDVCVPLEGPFLGDVFDDFMLSENYCPLLSDDNSNSKFFLYRDNDPTPGDLSPPGHCRHLLSPTVSPTLSSTLSESPGDCSLPSLCSPSRAVDLDDNMSHFMSLSVDTGMTSLSDTDDDLSLRAPYIPMGEDLPLIMSNDLMWGSSLPYKSSTSSSRSSSSSCPDDSGGGDNSNSSINSPLGSSRNCWSPQPQTSSKPDMNSSLARLLQSDTLPNGHRQSASDLVDPCEVLGQIYSKKQSPAWSSGRGPGRPSSHKTAAPPHTHKRGSSAMGQYLGAKRSRLNVAGSRSKKAQADLLHSTDSVLVLDGGGHRPEHKSVPLPQPSDSVLMNLLGQDGIFKLPLQKKDAVVALGNLVASASSILRELAGDKIPDDAPIVLQPSKPPESGQLRSPLVTPTVVGRDLLRKNSFSLLDPECMIPSLADLSQQDYEVNAPVSSHGTLLQGEELLTALEMSGAANVLSMG</sequence>
<dbReference type="SUPFAM" id="SSF47459">
    <property type="entry name" value="HLH, helix-loop-helix DNA-binding domain"/>
    <property type="match status" value="1"/>
</dbReference>
<keyword evidence="6" id="KW-0010">Activator</keyword>
<keyword evidence="13" id="KW-1185">Reference proteome</keyword>